<dbReference type="Proteomes" id="UP000242699">
    <property type="component" value="Unassembled WGS sequence"/>
</dbReference>
<dbReference type="SUPFAM" id="SSF53633">
    <property type="entry name" value="Carbamate kinase-like"/>
    <property type="match status" value="1"/>
</dbReference>
<evidence type="ECO:0000256" key="4">
    <source>
        <dbReference type="ARBA" id="ARBA00022679"/>
    </source>
</evidence>
<comment type="function">
    <text evidence="8">Catalyzes the transfer of a phosphate group to glutamate to form L-glutamate 5-phosphate.</text>
</comment>
<dbReference type="PIRSF" id="PIRSF000729">
    <property type="entry name" value="GK"/>
    <property type="match status" value="1"/>
</dbReference>
<dbReference type="HAMAP" id="MF_00456">
    <property type="entry name" value="ProB"/>
    <property type="match status" value="1"/>
</dbReference>
<evidence type="ECO:0000256" key="3">
    <source>
        <dbReference type="ARBA" id="ARBA00022650"/>
    </source>
</evidence>
<evidence type="ECO:0000256" key="7">
    <source>
        <dbReference type="ARBA" id="ARBA00022840"/>
    </source>
</evidence>
<dbReference type="GO" id="GO:0005829">
    <property type="term" value="C:cytosol"/>
    <property type="evidence" value="ECO:0007669"/>
    <property type="project" value="TreeGrafter"/>
</dbReference>
<proteinExistence type="inferred from homology"/>
<keyword evidence="1 8" id="KW-0963">Cytoplasm</keyword>
<dbReference type="InterPro" id="IPR005715">
    <property type="entry name" value="Glu_5kinase/COase_Synthase"/>
</dbReference>
<comment type="catalytic activity">
    <reaction evidence="8">
        <text>L-glutamate + ATP = L-glutamyl 5-phosphate + ADP</text>
        <dbReference type="Rhea" id="RHEA:14877"/>
        <dbReference type="ChEBI" id="CHEBI:29985"/>
        <dbReference type="ChEBI" id="CHEBI:30616"/>
        <dbReference type="ChEBI" id="CHEBI:58274"/>
        <dbReference type="ChEBI" id="CHEBI:456216"/>
        <dbReference type="EC" id="2.7.2.11"/>
    </reaction>
</comment>
<dbReference type="FunFam" id="3.40.1160.10:FF:000006">
    <property type="entry name" value="Glutamate 5-kinase"/>
    <property type="match status" value="1"/>
</dbReference>
<dbReference type="EC" id="2.7.2.11" evidence="8"/>
<dbReference type="PANTHER" id="PTHR43654:SF3">
    <property type="entry name" value="GLUTAMATE 5-KINASE"/>
    <property type="match status" value="1"/>
</dbReference>
<dbReference type="InterPro" id="IPR001048">
    <property type="entry name" value="Asp/Glu/Uridylate_kinase"/>
</dbReference>
<evidence type="ECO:0000256" key="8">
    <source>
        <dbReference type="HAMAP-Rule" id="MF_00456"/>
    </source>
</evidence>
<dbReference type="InterPro" id="IPR041739">
    <property type="entry name" value="G5K_ProB"/>
</dbReference>
<dbReference type="GO" id="GO:0004349">
    <property type="term" value="F:glutamate 5-kinase activity"/>
    <property type="evidence" value="ECO:0007669"/>
    <property type="project" value="UniProtKB-UniRule"/>
</dbReference>
<dbReference type="UniPathway" id="UPA00098">
    <property type="reaction ID" value="UER00359"/>
</dbReference>
<dbReference type="Gene3D" id="3.40.1160.10">
    <property type="entry name" value="Acetylglutamate kinase-like"/>
    <property type="match status" value="1"/>
</dbReference>
<dbReference type="PANTHER" id="PTHR43654">
    <property type="entry name" value="GLUTAMATE 5-KINASE"/>
    <property type="match status" value="1"/>
</dbReference>
<comment type="subcellular location">
    <subcellularLocation>
        <location evidence="8">Cytoplasm</location>
    </subcellularLocation>
</comment>
<dbReference type="AlphaFoldDB" id="A0A2T2XBA1"/>
<keyword evidence="6 8" id="KW-0418">Kinase</keyword>
<feature type="binding site" evidence="8">
    <location>
        <position position="64"/>
    </location>
    <ligand>
        <name>substrate</name>
    </ligand>
</feature>
<keyword evidence="5 8" id="KW-0547">Nucleotide-binding</keyword>
<gene>
    <name evidence="8 10" type="primary">proB</name>
    <name evidence="10" type="ORF">C7B43_00860</name>
</gene>
<evidence type="ECO:0000313" key="11">
    <source>
        <dbReference type="Proteomes" id="UP000242699"/>
    </source>
</evidence>
<feature type="binding site" evidence="8">
    <location>
        <position position="24"/>
    </location>
    <ligand>
        <name>ATP</name>
        <dbReference type="ChEBI" id="CHEBI:30616"/>
    </ligand>
</feature>
<dbReference type="InterPro" id="IPR011529">
    <property type="entry name" value="Glu_5kinase"/>
</dbReference>
<feature type="binding site" evidence="8">
    <location>
        <begin position="221"/>
        <end position="227"/>
    </location>
    <ligand>
        <name>ATP</name>
        <dbReference type="ChEBI" id="CHEBI:30616"/>
    </ligand>
</feature>
<dbReference type="InterPro" id="IPR001057">
    <property type="entry name" value="Glu/AcGlu_kinase"/>
</dbReference>
<feature type="domain" description="Aspartate/glutamate/uridylate kinase" evidence="9">
    <location>
        <begin position="20"/>
        <end position="244"/>
    </location>
</feature>
<keyword evidence="3 8" id="KW-0641">Proline biosynthesis</keyword>
<dbReference type="NCBIfam" id="TIGR01027">
    <property type="entry name" value="proB"/>
    <property type="match status" value="1"/>
</dbReference>
<feature type="binding site" evidence="8">
    <location>
        <begin position="179"/>
        <end position="180"/>
    </location>
    <ligand>
        <name>ATP</name>
        <dbReference type="ChEBI" id="CHEBI:30616"/>
    </ligand>
</feature>
<dbReference type="InterPro" id="IPR036393">
    <property type="entry name" value="AceGlu_kinase-like_sf"/>
</dbReference>
<sequence length="291" mass="31587">MVPSSWRTDFLWNGGLKPLRLVVKIGTSSLCGDDGLLIDERVKNLASQMAWARRHHHELIVVSSGAVGAGIGRSGRQPTGVVEKQALAAIGQAYLMQAYQRHLPEVVLAQILLTRQDLEDPRHRANSANTLQRLLEWGALPIVNENDTVAHEEIRIGDNDTLAARVAGLIKADLLILLSDVDGLYTDDPRKIPTAEHIGMVEWVSQDLLNHHSAATGRWGTGGIRTKLLAARITQEYGIPTVLADSSTSEVLPHLIQGDAVRATYFLSQPDTPIFGIKANKDSGVGIISGD</sequence>
<feature type="binding site" evidence="8">
    <location>
        <position position="159"/>
    </location>
    <ligand>
        <name>substrate</name>
    </ligand>
</feature>
<evidence type="ECO:0000256" key="6">
    <source>
        <dbReference type="ARBA" id="ARBA00022777"/>
    </source>
</evidence>
<evidence type="ECO:0000256" key="1">
    <source>
        <dbReference type="ARBA" id="ARBA00022490"/>
    </source>
</evidence>
<protein>
    <recommendedName>
        <fullName evidence="8">Glutamate 5-kinase</fullName>
        <ecNumber evidence="8">2.7.2.11</ecNumber>
    </recommendedName>
    <alternativeName>
        <fullName evidence="8">Gamma-glutamyl kinase</fullName>
        <shortName evidence="8">GK</shortName>
    </alternativeName>
</protein>
<dbReference type="PRINTS" id="PR00474">
    <property type="entry name" value="GLU5KINASE"/>
</dbReference>
<reference evidence="10 11" key="1">
    <citation type="journal article" date="2014" name="BMC Genomics">
        <title>Comparison of environmental and isolate Sulfobacillus genomes reveals diverse carbon, sulfur, nitrogen, and hydrogen metabolisms.</title>
        <authorList>
            <person name="Justice N.B."/>
            <person name="Norman A."/>
            <person name="Brown C.T."/>
            <person name="Singh A."/>
            <person name="Thomas B.C."/>
            <person name="Banfield J.F."/>
        </authorList>
    </citation>
    <scope>NUCLEOTIDE SEQUENCE [LARGE SCALE GENOMIC DNA]</scope>
    <source>
        <strain evidence="10">AMDSBA1</strain>
    </source>
</reference>
<dbReference type="Pfam" id="PF00696">
    <property type="entry name" value="AA_kinase"/>
    <property type="match status" value="1"/>
</dbReference>
<feature type="binding site" evidence="8">
    <location>
        <position position="147"/>
    </location>
    <ligand>
        <name>substrate</name>
    </ligand>
</feature>
<organism evidence="10 11">
    <name type="scientific">Sulfobacillus benefaciens</name>
    <dbReference type="NCBI Taxonomy" id="453960"/>
    <lineage>
        <taxon>Bacteria</taxon>
        <taxon>Bacillati</taxon>
        <taxon>Bacillota</taxon>
        <taxon>Clostridia</taxon>
        <taxon>Eubacteriales</taxon>
        <taxon>Clostridiales Family XVII. Incertae Sedis</taxon>
        <taxon>Sulfobacillus</taxon>
    </lineage>
</organism>
<keyword evidence="4 8" id="KW-0808">Transferase</keyword>
<keyword evidence="2 8" id="KW-0028">Amino-acid biosynthesis</keyword>
<dbReference type="GO" id="GO:0055129">
    <property type="term" value="P:L-proline biosynthetic process"/>
    <property type="evidence" value="ECO:0007669"/>
    <property type="project" value="UniProtKB-UniRule"/>
</dbReference>
<comment type="similarity">
    <text evidence="8">Belongs to the glutamate 5-kinase family.</text>
</comment>
<accession>A0A2T2XBA1</accession>
<dbReference type="GO" id="GO:0005524">
    <property type="term" value="F:ATP binding"/>
    <property type="evidence" value="ECO:0007669"/>
    <property type="project" value="UniProtKB-KW"/>
</dbReference>
<comment type="pathway">
    <text evidence="8">Amino-acid biosynthesis; L-proline biosynthesis; L-glutamate 5-semialdehyde from L-glutamate: step 1/2.</text>
</comment>
<name>A0A2T2XBA1_9FIRM</name>
<comment type="caution">
    <text evidence="10">The sequence shown here is derived from an EMBL/GenBank/DDBJ whole genome shotgun (WGS) entry which is preliminary data.</text>
</comment>
<evidence type="ECO:0000259" key="9">
    <source>
        <dbReference type="Pfam" id="PF00696"/>
    </source>
</evidence>
<evidence type="ECO:0000256" key="5">
    <source>
        <dbReference type="ARBA" id="ARBA00022741"/>
    </source>
</evidence>
<dbReference type="EMBL" id="PXYT01000001">
    <property type="protein sequence ID" value="PSR31803.1"/>
    <property type="molecule type" value="Genomic_DNA"/>
</dbReference>
<evidence type="ECO:0000313" key="10">
    <source>
        <dbReference type="EMBL" id="PSR31803.1"/>
    </source>
</evidence>
<keyword evidence="7 8" id="KW-0067">ATP-binding</keyword>
<evidence type="ECO:0000256" key="2">
    <source>
        <dbReference type="ARBA" id="ARBA00022605"/>
    </source>
</evidence>
<dbReference type="CDD" id="cd04242">
    <property type="entry name" value="AAK_G5K_ProB"/>
    <property type="match status" value="1"/>
</dbReference>